<organism evidence="2">
    <name type="scientific">Fagus sylvatica</name>
    <name type="common">Beechnut</name>
    <dbReference type="NCBI Taxonomy" id="28930"/>
    <lineage>
        <taxon>Eukaryota</taxon>
        <taxon>Viridiplantae</taxon>
        <taxon>Streptophyta</taxon>
        <taxon>Embryophyta</taxon>
        <taxon>Tracheophyta</taxon>
        <taxon>Spermatophyta</taxon>
        <taxon>Magnoliopsida</taxon>
        <taxon>eudicotyledons</taxon>
        <taxon>Gunneridae</taxon>
        <taxon>Pentapetalae</taxon>
        <taxon>rosids</taxon>
        <taxon>fabids</taxon>
        <taxon>Fagales</taxon>
        <taxon>Fagaceae</taxon>
        <taxon>Fagus</taxon>
    </lineage>
</organism>
<evidence type="ECO:0000259" key="1">
    <source>
        <dbReference type="Pfam" id="PF24626"/>
    </source>
</evidence>
<proteinExistence type="predicted"/>
<gene>
    <name evidence="2" type="ORF">FSB_LOCUS19938</name>
</gene>
<dbReference type="AlphaFoldDB" id="A0A2N9FMP2"/>
<dbReference type="InterPro" id="IPR056924">
    <property type="entry name" value="SH3_Tf2-1"/>
</dbReference>
<dbReference type="Pfam" id="PF24626">
    <property type="entry name" value="SH3_Tf2-1"/>
    <property type="match status" value="1"/>
</dbReference>
<sequence>MRKERFPAKTRSKLLPRGDGPFQVLERINDNAYKLDLPGEYNVSATFNVTDSSPFDVGDDLRANPFKRRGMMEIKAPLQRTSFKYQLGRLREHEQRSSRMYSTDSFKSYGLKQIRGGPVSMILRGQQRIVTLIQVLEGSSQD</sequence>
<accession>A0A2N9FMP2</accession>
<feature type="domain" description="Tf2-1-like SH3-like" evidence="1">
    <location>
        <begin position="2"/>
        <end position="54"/>
    </location>
</feature>
<reference evidence="2" key="1">
    <citation type="submission" date="2018-02" db="EMBL/GenBank/DDBJ databases">
        <authorList>
            <person name="Cohen D.B."/>
            <person name="Kent A.D."/>
        </authorList>
    </citation>
    <scope>NUCLEOTIDE SEQUENCE</scope>
</reference>
<dbReference type="EMBL" id="OIVN01001276">
    <property type="protein sequence ID" value="SPC92056.1"/>
    <property type="molecule type" value="Genomic_DNA"/>
</dbReference>
<protein>
    <recommendedName>
        <fullName evidence="1">Tf2-1-like SH3-like domain-containing protein</fullName>
    </recommendedName>
</protein>
<evidence type="ECO:0000313" key="2">
    <source>
        <dbReference type="EMBL" id="SPC92056.1"/>
    </source>
</evidence>
<name>A0A2N9FMP2_FAGSY</name>